<feature type="transmembrane region" description="Helical" evidence="12">
    <location>
        <begin position="323"/>
        <end position="343"/>
    </location>
</feature>
<evidence type="ECO:0000256" key="7">
    <source>
        <dbReference type="ARBA" id="ARBA00022989"/>
    </source>
</evidence>
<keyword evidence="4" id="KW-0050">Antiport</keyword>
<evidence type="ECO:0000256" key="5">
    <source>
        <dbReference type="ARBA" id="ARBA00022475"/>
    </source>
</evidence>
<evidence type="ECO:0000256" key="1">
    <source>
        <dbReference type="ARBA" id="ARBA00004429"/>
    </source>
</evidence>
<gene>
    <name evidence="13" type="ORF">JQC93_06860</name>
</gene>
<feature type="transmembrane region" description="Helical" evidence="12">
    <location>
        <begin position="92"/>
        <end position="113"/>
    </location>
</feature>
<keyword evidence="9 12" id="KW-0472">Membrane</keyword>
<comment type="subcellular location">
    <subcellularLocation>
        <location evidence="1">Cell inner membrane</location>
        <topology evidence="1">Multi-pass membrane protein</topology>
    </subcellularLocation>
</comment>
<comment type="caution">
    <text evidence="13">The sequence shown here is derived from an EMBL/GenBank/DDBJ whole genome shotgun (WGS) entry which is preliminary data.</text>
</comment>
<evidence type="ECO:0000256" key="9">
    <source>
        <dbReference type="ARBA" id="ARBA00023136"/>
    </source>
</evidence>
<dbReference type="InterPro" id="IPR048279">
    <property type="entry name" value="MdtK-like"/>
</dbReference>
<accession>A0ABS2HGE7</accession>
<feature type="transmembrane region" description="Helical" evidence="12">
    <location>
        <begin position="20"/>
        <end position="45"/>
    </location>
</feature>
<keyword evidence="8" id="KW-0406">Ion transport</keyword>
<dbReference type="NCBIfam" id="TIGR00797">
    <property type="entry name" value="matE"/>
    <property type="match status" value="1"/>
</dbReference>
<feature type="transmembrane region" description="Helical" evidence="12">
    <location>
        <begin position="392"/>
        <end position="409"/>
    </location>
</feature>
<feature type="transmembrane region" description="Helical" evidence="12">
    <location>
        <begin position="282"/>
        <end position="302"/>
    </location>
</feature>
<name>A0ABS2HGE7_9VIBR</name>
<evidence type="ECO:0000256" key="10">
    <source>
        <dbReference type="ARBA" id="ARBA00030855"/>
    </source>
</evidence>
<keyword evidence="5" id="KW-1003">Cell membrane</keyword>
<keyword evidence="3" id="KW-0813">Transport</keyword>
<dbReference type="PANTHER" id="PTHR43298:SF2">
    <property type="entry name" value="FMN_FAD EXPORTER YEEO-RELATED"/>
    <property type="match status" value="1"/>
</dbReference>
<dbReference type="InterPro" id="IPR050222">
    <property type="entry name" value="MATE_MdtK"/>
</dbReference>
<feature type="transmembrane region" description="Helical" evidence="12">
    <location>
        <begin position="359"/>
        <end position="380"/>
    </location>
</feature>
<evidence type="ECO:0000313" key="13">
    <source>
        <dbReference type="EMBL" id="MBM7036129.1"/>
    </source>
</evidence>
<dbReference type="Proteomes" id="UP000809621">
    <property type="component" value="Unassembled WGS sequence"/>
</dbReference>
<evidence type="ECO:0000256" key="4">
    <source>
        <dbReference type="ARBA" id="ARBA00022449"/>
    </source>
</evidence>
<keyword evidence="6 12" id="KW-0812">Transmembrane</keyword>
<keyword evidence="14" id="KW-1185">Reference proteome</keyword>
<dbReference type="InterPro" id="IPR002528">
    <property type="entry name" value="MATE_fam"/>
</dbReference>
<dbReference type="PIRSF" id="PIRSF006603">
    <property type="entry name" value="DinF"/>
    <property type="match status" value="1"/>
</dbReference>
<evidence type="ECO:0000256" key="3">
    <source>
        <dbReference type="ARBA" id="ARBA00022448"/>
    </source>
</evidence>
<dbReference type="Pfam" id="PF01554">
    <property type="entry name" value="MatE"/>
    <property type="match status" value="2"/>
</dbReference>
<reference evidence="13 14" key="1">
    <citation type="submission" date="2021-02" db="EMBL/GenBank/DDBJ databases">
        <authorList>
            <person name="Park J.-S."/>
        </authorList>
    </citation>
    <scope>NUCLEOTIDE SEQUENCE [LARGE SCALE GENOMIC DNA]</scope>
    <source>
        <strain evidence="13 14">188UL20-2</strain>
    </source>
</reference>
<dbReference type="EMBL" id="JAFEUM010000002">
    <property type="protein sequence ID" value="MBM7036129.1"/>
    <property type="molecule type" value="Genomic_DNA"/>
</dbReference>
<feature type="transmembrane region" description="Helical" evidence="12">
    <location>
        <begin position="240"/>
        <end position="262"/>
    </location>
</feature>
<evidence type="ECO:0000256" key="6">
    <source>
        <dbReference type="ARBA" id="ARBA00022692"/>
    </source>
</evidence>
<evidence type="ECO:0000256" key="12">
    <source>
        <dbReference type="SAM" id="Phobius"/>
    </source>
</evidence>
<dbReference type="PANTHER" id="PTHR43298">
    <property type="entry name" value="MULTIDRUG RESISTANCE PROTEIN NORM-RELATED"/>
    <property type="match status" value="1"/>
</dbReference>
<evidence type="ECO:0000313" key="14">
    <source>
        <dbReference type="Proteomes" id="UP000809621"/>
    </source>
</evidence>
<feature type="transmembrane region" description="Helical" evidence="12">
    <location>
        <begin position="415"/>
        <end position="431"/>
    </location>
</feature>
<protein>
    <recommendedName>
        <fullName evidence="2">Multidrug resistance protein NorM</fullName>
    </recommendedName>
    <alternativeName>
        <fullName evidence="11">Multidrug-efflux transporter</fullName>
    </alternativeName>
    <alternativeName>
        <fullName evidence="10">Na(+)/drug antiporter</fullName>
    </alternativeName>
</protein>
<evidence type="ECO:0000256" key="2">
    <source>
        <dbReference type="ARBA" id="ARBA00013489"/>
    </source>
</evidence>
<feature type="transmembrane region" description="Helical" evidence="12">
    <location>
        <begin position="197"/>
        <end position="219"/>
    </location>
</feature>
<evidence type="ECO:0000256" key="11">
    <source>
        <dbReference type="ARBA" id="ARBA00031636"/>
    </source>
</evidence>
<organism evidence="13 14">
    <name type="scientific">Vibrio ulleungensis</name>
    <dbReference type="NCBI Taxonomy" id="2807619"/>
    <lineage>
        <taxon>Bacteria</taxon>
        <taxon>Pseudomonadati</taxon>
        <taxon>Pseudomonadota</taxon>
        <taxon>Gammaproteobacteria</taxon>
        <taxon>Vibrionales</taxon>
        <taxon>Vibrionaceae</taxon>
        <taxon>Vibrio</taxon>
    </lineage>
</organism>
<feature type="transmembrane region" description="Helical" evidence="12">
    <location>
        <begin position="57"/>
        <end position="80"/>
    </location>
</feature>
<sequence length="465" mass="50147">MNDSPLLNKPVGQTLRTMAIPAAFGMLMTFMFQLVDTYFIGMLGVDQLAAMSFSFPVYILIVSFFMGTAAGVSSTVGRALGANNPPKAQRLVGVAMTSFMIITVVIGMLGLYVDNGLFSLLGAKQEALFYVKQYMTPLFLGMFLLVGGLIANSALMAKGIMIPSTAVMVLGGIVNVVFDYLLIFGHGPFPTLGLQGAAVATVLSWLTILVLMTALLYRAELLSFSFLGNLKQASEDFSQIMLISTPAIAAQVLNPIAIAVITRSVSQYGDNAVAAFGIVSRIESLALVGILALSVILTPFIAQNVGAKANHRVNQSIAISGRITVYWGIGVFLMLALFSAYIFNPFSQNPTLTTIGQNYFYIVGLTYPAFGLALITSSIFNGAQLPKRSMAITMVKSIILTIPMVLFAAQFSLESIWIGIALANILGALYARKQLIQWQKQSGDSTPNSMIVKDYINDFGQLRWY</sequence>
<proteinExistence type="predicted"/>
<keyword evidence="7 12" id="KW-1133">Transmembrane helix</keyword>
<evidence type="ECO:0000256" key="8">
    <source>
        <dbReference type="ARBA" id="ARBA00023065"/>
    </source>
</evidence>
<dbReference type="RefSeq" id="WP_205157728.1">
    <property type="nucleotide sequence ID" value="NZ_JAFEUM010000002.1"/>
</dbReference>
<feature type="transmembrane region" description="Helical" evidence="12">
    <location>
        <begin position="167"/>
        <end position="185"/>
    </location>
</feature>
<feature type="transmembrane region" description="Helical" evidence="12">
    <location>
        <begin position="133"/>
        <end position="155"/>
    </location>
</feature>